<dbReference type="EMBL" id="FNKP01000002">
    <property type="protein sequence ID" value="SDR27658.1"/>
    <property type="molecule type" value="Genomic_DNA"/>
</dbReference>
<proteinExistence type="predicted"/>
<organism evidence="2 3">
    <name type="scientific">Paraburkholderia fungorum</name>
    <dbReference type="NCBI Taxonomy" id="134537"/>
    <lineage>
        <taxon>Bacteria</taxon>
        <taxon>Pseudomonadati</taxon>
        <taxon>Pseudomonadota</taxon>
        <taxon>Betaproteobacteria</taxon>
        <taxon>Burkholderiales</taxon>
        <taxon>Burkholderiaceae</taxon>
        <taxon>Paraburkholderia</taxon>
    </lineage>
</organism>
<name>A0A1H1HRB1_9BURK</name>
<dbReference type="PROSITE" id="PS50943">
    <property type="entry name" value="HTH_CROC1"/>
    <property type="match status" value="1"/>
</dbReference>
<dbReference type="Pfam" id="PF01381">
    <property type="entry name" value="HTH_3"/>
    <property type="match status" value="1"/>
</dbReference>
<dbReference type="GO" id="GO:0003677">
    <property type="term" value="F:DNA binding"/>
    <property type="evidence" value="ECO:0007669"/>
    <property type="project" value="InterPro"/>
</dbReference>
<dbReference type="InterPro" id="IPR010982">
    <property type="entry name" value="Lambda_DNA-bd_dom_sf"/>
</dbReference>
<evidence type="ECO:0000259" key="1">
    <source>
        <dbReference type="PROSITE" id="PS50943"/>
    </source>
</evidence>
<evidence type="ECO:0000313" key="3">
    <source>
        <dbReference type="Proteomes" id="UP000183487"/>
    </source>
</evidence>
<dbReference type="SUPFAM" id="SSF47413">
    <property type="entry name" value="lambda repressor-like DNA-binding domains"/>
    <property type="match status" value="1"/>
</dbReference>
<dbReference type="Gene3D" id="1.10.260.40">
    <property type="entry name" value="lambda repressor-like DNA-binding domains"/>
    <property type="match status" value="1"/>
</dbReference>
<dbReference type="CDD" id="cd00093">
    <property type="entry name" value="HTH_XRE"/>
    <property type="match status" value="1"/>
</dbReference>
<accession>A0A1H1HRB1</accession>
<feature type="domain" description="HTH cro/C1-type" evidence="1">
    <location>
        <begin position="15"/>
        <end position="69"/>
    </location>
</feature>
<keyword evidence="3" id="KW-1185">Reference proteome</keyword>
<dbReference type="AlphaFoldDB" id="A0A1H1HRB1"/>
<gene>
    <name evidence="2" type="ORF">SAMN05443245_4173</name>
</gene>
<dbReference type="RefSeq" id="WP_074768172.1">
    <property type="nucleotide sequence ID" value="NZ_FNKP01000002.1"/>
</dbReference>
<dbReference type="SMART" id="SM00530">
    <property type="entry name" value="HTH_XRE"/>
    <property type="match status" value="1"/>
</dbReference>
<evidence type="ECO:0000313" key="2">
    <source>
        <dbReference type="EMBL" id="SDR27658.1"/>
    </source>
</evidence>
<dbReference type="InterPro" id="IPR001387">
    <property type="entry name" value="Cro/C1-type_HTH"/>
</dbReference>
<reference evidence="3" key="1">
    <citation type="submission" date="2016-10" db="EMBL/GenBank/DDBJ databases">
        <authorList>
            <person name="Varghese N."/>
            <person name="Submissions S."/>
        </authorList>
    </citation>
    <scope>NUCLEOTIDE SEQUENCE [LARGE SCALE GENOMIC DNA]</scope>
    <source>
        <strain evidence="3">GAS106B</strain>
    </source>
</reference>
<dbReference type="OrthoDB" id="8817527at2"/>
<dbReference type="Proteomes" id="UP000183487">
    <property type="component" value="Unassembled WGS sequence"/>
</dbReference>
<sequence>MLHLIATPNQIAQLLAASRRQAGLTQADAAARIGVSQSRISALETDAGSLTVAQLLALSGIYGLQLQVRDKSQPQPDPTPLIEW</sequence>
<protein>
    <submittedName>
        <fullName evidence="2">HTH-type transcriptional regulator / antitoxin HipB</fullName>
    </submittedName>
</protein>